<accession>A0ABP9ZCL3</accession>
<comment type="similarity">
    <text evidence="1">Belongs to the glycosyltransferase 15 family.</text>
</comment>
<dbReference type="Proteomes" id="UP001473302">
    <property type="component" value="Unassembled WGS sequence"/>
</dbReference>
<dbReference type="Pfam" id="PF01793">
    <property type="entry name" value="Glyco_transf_15"/>
    <property type="match status" value="1"/>
</dbReference>
<evidence type="ECO:0000256" key="1">
    <source>
        <dbReference type="ARBA" id="ARBA00007677"/>
    </source>
</evidence>
<dbReference type="PANTHER" id="PTHR31121">
    <property type="entry name" value="ALPHA-1,2 MANNOSYLTRANSFERASE KTR1"/>
    <property type="match status" value="1"/>
</dbReference>
<comment type="caution">
    <text evidence="4">The sequence shown here is derived from an EMBL/GenBank/DDBJ whole genome shotgun (WGS) entry which is preliminary data.</text>
</comment>
<dbReference type="SUPFAM" id="SSF53448">
    <property type="entry name" value="Nucleotide-diphospho-sugar transferases"/>
    <property type="match status" value="1"/>
</dbReference>
<gene>
    <name evidence="4" type="ORF">MFLAVUS_010409</name>
</gene>
<dbReference type="Gene3D" id="3.90.550.10">
    <property type="entry name" value="Spore Coat Polysaccharide Biosynthesis Protein SpsA, Chain A"/>
    <property type="match status" value="1"/>
</dbReference>
<organism evidence="4 5">
    <name type="scientific">Mucor flavus</name>
    <dbReference type="NCBI Taxonomy" id="439312"/>
    <lineage>
        <taxon>Eukaryota</taxon>
        <taxon>Fungi</taxon>
        <taxon>Fungi incertae sedis</taxon>
        <taxon>Mucoromycota</taxon>
        <taxon>Mucoromycotina</taxon>
        <taxon>Mucoromycetes</taxon>
        <taxon>Mucorales</taxon>
        <taxon>Mucorineae</taxon>
        <taxon>Mucoraceae</taxon>
        <taxon>Mucor</taxon>
    </lineage>
</organism>
<keyword evidence="3" id="KW-1133">Transmembrane helix</keyword>
<dbReference type="InterPro" id="IPR002685">
    <property type="entry name" value="Glyco_trans_15"/>
</dbReference>
<keyword evidence="2" id="KW-0808">Transferase</keyword>
<dbReference type="InterPro" id="IPR029044">
    <property type="entry name" value="Nucleotide-diphossugar_trans"/>
</dbReference>
<keyword evidence="5" id="KW-1185">Reference proteome</keyword>
<protein>
    <submittedName>
        <fullName evidence="4">Uncharacterized protein</fullName>
    </submittedName>
</protein>
<sequence length="412" mass="48548">MLSRRRQTLGFQTVALLAVLGLVVYLFFPEKALNYKLPDNWYESVSGFEPHENQEQSALAAIYKQSNGNPAAAAVAAHPNRVKAVFVILARNSDLNGIRKSIREIEDRFNRKFHYPYVFLNEEYFTDEFKELTSALTSSPTHYGKIDDDMWGYPSHINQTHAAECRKDLENRKVIYGGSEPYRHMCRFQSGFFFRHPLLDSYEYYWRVEPDVNYYCDIDYDPFQMMKDKGLKYGWTLSLTEYKETIPTLWETTKSFMTQNSDLINRGEDSLLPWITDDNFETYNGCHFWSNFEIGSLDFFRSERYLKYFNHLDAQGGFFYERWGDAPVHSLAVAMMLKKSEVHFFNDIGYKHNPLIHCPIEKWAHKKCSCEKKDNFDWTGWSCLTRYSGLSKDFIWDEATHLNMTAPYRIHT</sequence>
<dbReference type="PIRSF" id="PIRSF018153">
    <property type="entry name" value="Glyco_trans_15"/>
    <property type="match status" value="1"/>
</dbReference>
<dbReference type="EMBL" id="BAABUK010000035">
    <property type="protein sequence ID" value="GAA5816875.1"/>
    <property type="molecule type" value="Genomic_DNA"/>
</dbReference>
<name>A0ABP9ZCL3_9FUNG</name>
<dbReference type="PANTHER" id="PTHR31121:SF6">
    <property type="entry name" value="ALPHA-1,2 MANNOSYLTRANSFERASE KTR1"/>
    <property type="match status" value="1"/>
</dbReference>
<feature type="transmembrane region" description="Helical" evidence="3">
    <location>
        <begin position="9"/>
        <end position="28"/>
    </location>
</feature>
<evidence type="ECO:0000313" key="5">
    <source>
        <dbReference type="Proteomes" id="UP001473302"/>
    </source>
</evidence>
<proteinExistence type="inferred from homology"/>
<evidence type="ECO:0000313" key="4">
    <source>
        <dbReference type="EMBL" id="GAA5816875.1"/>
    </source>
</evidence>
<evidence type="ECO:0000256" key="3">
    <source>
        <dbReference type="SAM" id="Phobius"/>
    </source>
</evidence>
<keyword evidence="3" id="KW-0472">Membrane</keyword>
<reference evidence="4 5" key="1">
    <citation type="submission" date="2024-04" db="EMBL/GenBank/DDBJ databases">
        <title>genome sequences of Mucor flavus KT1a and Helicostylum pulchrum KT1b strains isolated from the surface of a dry-aged beef.</title>
        <authorList>
            <person name="Toyotome T."/>
            <person name="Hosono M."/>
            <person name="Torimaru M."/>
            <person name="Fukuda K."/>
            <person name="Mikami N."/>
        </authorList>
    </citation>
    <scope>NUCLEOTIDE SEQUENCE [LARGE SCALE GENOMIC DNA]</scope>
    <source>
        <strain evidence="4 5">KT1a</strain>
    </source>
</reference>
<keyword evidence="3" id="KW-0812">Transmembrane</keyword>
<evidence type="ECO:0000256" key="2">
    <source>
        <dbReference type="ARBA" id="ARBA00022679"/>
    </source>
</evidence>